<sequence length="128" mass="14471">MSTQAHADGPEAPLTRRDMRGFLADFRSSVAEELDKRLNPILENMADLTARTQAVEDNMAEVQNSVHTHEGALQDLRDQLRALEDANEDLSNRTRRNNIRDAASSKTTGDRDRRHQQAGHRRSRASHT</sequence>
<dbReference type="EMBL" id="OW240914">
    <property type="protein sequence ID" value="CAH2275151.1"/>
    <property type="molecule type" value="Genomic_DNA"/>
</dbReference>
<proteinExistence type="predicted"/>
<organism evidence="2 3">
    <name type="scientific">Pelobates cultripes</name>
    <name type="common">Western spadefoot toad</name>
    <dbReference type="NCBI Taxonomy" id="61616"/>
    <lineage>
        <taxon>Eukaryota</taxon>
        <taxon>Metazoa</taxon>
        <taxon>Chordata</taxon>
        <taxon>Craniata</taxon>
        <taxon>Vertebrata</taxon>
        <taxon>Euteleostomi</taxon>
        <taxon>Amphibia</taxon>
        <taxon>Batrachia</taxon>
        <taxon>Anura</taxon>
        <taxon>Pelobatoidea</taxon>
        <taxon>Pelobatidae</taxon>
        <taxon>Pelobates</taxon>
    </lineage>
</organism>
<evidence type="ECO:0000313" key="2">
    <source>
        <dbReference type="EMBL" id="CAH2275151.1"/>
    </source>
</evidence>
<dbReference type="Proteomes" id="UP001295444">
    <property type="component" value="Chromosome 03"/>
</dbReference>
<accession>A0AAD1VZG9</accession>
<dbReference type="AlphaFoldDB" id="A0AAD1VZG9"/>
<reference evidence="2" key="1">
    <citation type="submission" date="2022-03" db="EMBL/GenBank/DDBJ databases">
        <authorList>
            <person name="Alioto T."/>
            <person name="Alioto T."/>
            <person name="Gomez Garrido J."/>
        </authorList>
    </citation>
    <scope>NUCLEOTIDE SEQUENCE</scope>
</reference>
<feature type="region of interest" description="Disordered" evidence="1">
    <location>
        <begin position="84"/>
        <end position="128"/>
    </location>
</feature>
<gene>
    <name evidence="2" type="ORF">PECUL_23A009587</name>
</gene>
<evidence type="ECO:0000256" key="1">
    <source>
        <dbReference type="SAM" id="MobiDB-lite"/>
    </source>
</evidence>
<keyword evidence="3" id="KW-1185">Reference proteome</keyword>
<evidence type="ECO:0000313" key="3">
    <source>
        <dbReference type="Proteomes" id="UP001295444"/>
    </source>
</evidence>
<feature type="compositionally biased region" description="Basic residues" evidence="1">
    <location>
        <begin position="116"/>
        <end position="128"/>
    </location>
</feature>
<protein>
    <submittedName>
        <fullName evidence="2">Uncharacterized protein</fullName>
    </submittedName>
</protein>
<name>A0AAD1VZG9_PELCU</name>